<evidence type="ECO:0000313" key="2">
    <source>
        <dbReference type="EMBL" id="KAK7433933.1"/>
    </source>
</evidence>
<dbReference type="EMBL" id="JBANRG010000135">
    <property type="protein sequence ID" value="KAK7433933.1"/>
    <property type="molecule type" value="Genomic_DNA"/>
</dbReference>
<feature type="compositionally biased region" description="Polar residues" evidence="1">
    <location>
        <begin position="106"/>
        <end position="117"/>
    </location>
</feature>
<feature type="region of interest" description="Disordered" evidence="1">
    <location>
        <begin position="106"/>
        <end position="188"/>
    </location>
</feature>
<name>A0ABR1IJ77_9AGAR</name>
<gene>
    <name evidence="2" type="ORF">VKT23_020461</name>
</gene>
<keyword evidence="3" id="KW-1185">Reference proteome</keyword>
<dbReference type="Proteomes" id="UP001498398">
    <property type="component" value="Unassembled WGS sequence"/>
</dbReference>
<sequence length="276" mass="30192">MFEIDYDNFLGCSPLLVTTVGPLGKSGQNHKWYLIHSGPKKGIYVDQRLASSLAKTTKQDIPRGYDNEVLIKKQWMYYCMTSHDHPDDVKKPFVDPFDTVQPNTFSQSVQISDNVEVSPSPSPSPHRGKAKASDVNPADLARYARPLPHQPGSNLFSPGGGPATATRSGSIPPPRSPTKAQRPTKAASKITGVVVDNSGSGWPSSASVFSESVLSDSESIVEVETKFYVVKSAGAIEIYTQEVEAWKAFAHMVKRGWNPAMRIALTLELAREFTNQ</sequence>
<comment type="caution">
    <text evidence="2">The sequence shown here is derived from an EMBL/GenBank/DDBJ whole genome shotgun (WGS) entry which is preliminary data.</text>
</comment>
<protein>
    <recommendedName>
        <fullName evidence="4">BRCT domain-containing protein</fullName>
    </recommendedName>
</protein>
<organism evidence="2 3">
    <name type="scientific">Marasmiellus scandens</name>
    <dbReference type="NCBI Taxonomy" id="2682957"/>
    <lineage>
        <taxon>Eukaryota</taxon>
        <taxon>Fungi</taxon>
        <taxon>Dikarya</taxon>
        <taxon>Basidiomycota</taxon>
        <taxon>Agaricomycotina</taxon>
        <taxon>Agaricomycetes</taxon>
        <taxon>Agaricomycetidae</taxon>
        <taxon>Agaricales</taxon>
        <taxon>Marasmiineae</taxon>
        <taxon>Omphalotaceae</taxon>
        <taxon>Marasmiellus</taxon>
    </lineage>
</organism>
<proteinExistence type="predicted"/>
<evidence type="ECO:0008006" key="4">
    <source>
        <dbReference type="Google" id="ProtNLM"/>
    </source>
</evidence>
<evidence type="ECO:0000313" key="3">
    <source>
        <dbReference type="Proteomes" id="UP001498398"/>
    </source>
</evidence>
<evidence type="ECO:0000256" key="1">
    <source>
        <dbReference type="SAM" id="MobiDB-lite"/>
    </source>
</evidence>
<accession>A0ABR1IJ77</accession>
<reference evidence="2 3" key="1">
    <citation type="submission" date="2024-01" db="EMBL/GenBank/DDBJ databases">
        <title>A draft genome for the cacao thread blight pathogen Marasmiellus scandens.</title>
        <authorList>
            <person name="Baruah I.K."/>
            <person name="Leung J."/>
            <person name="Bukari Y."/>
            <person name="Amoako-Attah I."/>
            <person name="Meinhardt L.W."/>
            <person name="Bailey B.A."/>
            <person name="Cohen S.P."/>
        </authorList>
    </citation>
    <scope>NUCLEOTIDE SEQUENCE [LARGE SCALE GENOMIC DNA]</scope>
    <source>
        <strain evidence="2 3">GH-19</strain>
    </source>
</reference>